<dbReference type="SMART" id="SM00567">
    <property type="entry name" value="EZ_HEAT"/>
    <property type="match status" value="3"/>
</dbReference>
<dbReference type="PANTHER" id="PTHR12697">
    <property type="entry name" value="PBS LYASE HEAT-LIKE PROTEIN"/>
    <property type="match status" value="1"/>
</dbReference>
<dbReference type="GO" id="GO:0016829">
    <property type="term" value="F:lyase activity"/>
    <property type="evidence" value="ECO:0007669"/>
    <property type="project" value="UniProtKB-KW"/>
</dbReference>
<dbReference type="EMBL" id="ASZQ01000220">
    <property type="protein sequence ID" value="EPF21463.1"/>
    <property type="molecule type" value="Genomic_DNA"/>
</dbReference>
<gene>
    <name evidence="4" type="ORF">MAESPC_02710</name>
</gene>
<dbReference type="Proteomes" id="UP000014617">
    <property type="component" value="Unassembled WGS sequence"/>
</dbReference>
<dbReference type="PANTHER" id="PTHR12697:SF5">
    <property type="entry name" value="DEOXYHYPUSINE HYDROXYLASE"/>
    <property type="match status" value="1"/>
</dbReference>
<keyword evidence="1" id="KW-0042">Antenna complex</keyword>
<keyword evidence="4" id="KW-0456">Lyase</keyword>
<dbReference type="PATRIC" id="fig|482300.6.peg.3026"/>
<dbReference type="Pfam" id="PF13646">
    <property type="entry name" value="HEAT_2"/>
    <property type="match status" value="1"/>
</dbReference>
<dbReference type="GO" id="GO:0016491">
    <property type="term" value="F:oxidoreductase activity"/>
    <property type="evidence" value="ECO:0007669"/>
    <property type="project" value="TreeGrafter"/>
</dbReference>
<dbReference type="PROSITE" id="PS50077">
    <property type="entry name" value="HEAT_REPEAT"/>
    <property type="match status" value="1"/>
</dbReference>
<organism evidence="4 5">
    <name type="scientific">Microcystis aeruginosa SPC777</name>
    <dbReference type="NCBI Taxonomy" id="482300"/>
    <lineage>
        <taxon>Bacteria</taxon>
        <taxon>Bacillati</taxon>
        <taxon>Cyanobacteriota</taxon>
        <taxon>Cyanophyceae</taxon>
        <taxon>Oscillatoriophycideae</taxon>
        <taxon>Chroococcales</taxon>
        <taxon>Microcystaceae</taxon>
        <taxon>Microcystis</taxon>
    </lineage>
</organism>
<proteinExistence type="predicted"/>
<dbReference type="Gene3D" id="1.25.10.10">
    <property type="entry name" value="Leucine-rich Repeat Variant"/>
    <property type="match status" value="1"/>
</dbReference>
<dbReference type="InterPro" id="IPR011989">
    <property type="entry name" value="ARM-like"/>
</dbReference>
<evidence type="ECO:0000256" key="1">
    <source>
        <dbReference type="ARBA" id="ARBA00022549"/>
    </source>
</evidence>
<dbReference type="EC" id="4.-.-.-" evidence="4"/>
<dbReference type="RefSeq" id="WP_016515910.1">
    <property type="nucleotide sequence ID" value="NZ_ASZQ01000220.1"/>
</dbReference>
<sequence>MALKPDNLQLVIEAFSKRLKHSDAQMRKQAAESFGKMGNESIIAIPGLLKALEDSDEYVRMSAAEALGKIGSETAIPGLLKALEDSNKDVRRKAAEALGNIGSETAIPLLCQALEAENDLAVQFSIMDAIVLINNLTSETPMSENTQGSKYNIVQPQNVQIIEQGDGIIHKYATPQNLAEAAQEIQQLISQLAQNYPTNTEIEKQTFVAQVDAEIKKNSRLRSILITGGIELIKILCPPLGIPIEMGKKWLETANLSD</sequence>
<dbReference type="GO" id="GO:0030089">
    <property type="term" value="C:phycobilisome"/>
    <property type="evidence" value="ECO:0007669"/>
    <property type="project" value="UniProtKB-KW"/>
</dbReference>
<dbReference type="SUPFAM" id="SSF48371">
    <property type="entry name" value="ARM repeat"/>
    <property type="match status" value="1"/>
</dbReference>
<dbReference type="InterPro" id="IPR004155">
    <property type="entry name" value="PBS_lyase_HEAT"/>
</dbReference>
<dbReference type="InterPro" id="IPR016024">
    <property type="entry name" value="ARM-type_fold"/>
</dbReference>
<reference evidence="4 5" key="1">
    <citation type="journal article" date="2013" name="Genome Announc.">
        <title>Draft Genome Sequence of the Brazilian Toxic Bloom-Forming Cyanobacterium Microcystis aeruginosa Strain SPC777.</title>
        <authorList>
            <person name="Fiore M.F."/>
            <person name="Alvarenga D.O."/>
            <person name="Varani A.M."/>
            <person name="Hoff-Risseti C."/>
            <person name="Crespim E."/>
            <person name="Ramos R.T."/>
            <person name="Silva A."/>
            <person name="Schaker P.D."/>
            <person name="Heck K."/>
            <person name="Rigonato J."/>
            <person name="Schneider M.P."/>
        </authorList>
    </citation>
    <scope>NUCLEOTIDE SEQUENCE [LARGE SCALE GENOMIC DNA]</scope>
    <source>
        <strain evidence="5">SPC 777</strain>
    </source>
</reference>
<dbReference type="AlphaFoldDB" id="S3J6I2"/>
<dbReference type="InterPro" id="IPR021133">
    <property type="entry name" value="HEAT_type_2"/>
</dbReference>
<evidence type="ECO:0000313" key="4">
    <source>
        <dbReference type="EMBL" id="EPF21463.1"/>
    </source>
</evidence>
<evidence type="ECO:0000256" key="3">
    <source>
        <dbReference type="ARBA" id="ARBA00045876"/>
    </source>
</evidence>
<protein>
    <submittedName>
        <fullName evidence="4">Phycocyanobilin lyase subunit alpha</fullName>
        <ecNumber evidence="4">4.-.-.-</ecNumber>
    </submittedName>
</protein>
<comment type="function">
    <text evidence="3">Catalyzes the hydroxylation of the N(6)-(4-aminobutyl)-L-lysine intermediate produced by deoxyhypusine synthase/DHPS on a critical lysine of the eukaryotic translation initiation factor 5A/eIF-5A. This is the second step of the post-translational modification of that lysine into an unusual amino acid residue named hypusine. Hypusination is unique to mature eIF-5A factor and is essential for its function.</text>
</comment>
<evidence type="ECO:0000313" key="5">
    <source>
        <dbReference type="Proteomes" id="UP000014617"/>
    </source>
</evidence>
<accession>S3J6I2</accession>
<keyword evidence="2" id="KW-0605">Phycobilisome</keyword>
<name>S3J6I2_MICAE</name>
<comment type="caution">
    <text evidence="4">The sequence shown here is derived from an EMBL/GenBank/DDBJ whole genome shotgun (WGS) entry which is preliminary data.</text>
</comment>
<evidence type="ECO:0000256" key="2">
    <source>
        <dbReference type="ARBA" id="ARBA00022738"/>
    </source>
</evidence>